<dbReference type="EMBL" id="QDGZ01000012">
    <property type="protein sequence ID" value="PVG80843.1"/>
    <property type="molecule type" value="Genomic_DNA"/>
</dbReference>
<evidence type="ECO:0000313" key="1">
    <source>
        <dbReference type="EMBL" id="PVG80843.1"/>
    </source>
</evidence>
<dbReference type="Pfam" id="PF04199">
    <property type="entry name" value="Cyclase"/>
    <property type="match status" value="1"/>
</dbReference>
<organism evidence="1 2">
    <name type="scientific">Nocardioides gansuensis</name>
    <dbReference type="NCBI Taxonomy" id="2138300"/>
    <lineage>
        <taxon>Bacteria</taxon>
        <taxon>Bacillati</taxon>
        <taxon>Actinomycetota</taxon>
        <taxon>Actinomycetes</taxon>
        <taxon>Propionibacteriales</taxon>
        <taxon>Nocardioidaceae</taxon>
        <taxon>Nocardioides</taxon>
    </lineage>
</organism>
<dbReference type="InterPro" id="IPR007325">
    <property type="entry name" value="KFase/CYL"/>
</dbReference>
<evidence type="ECO:0000313" key="2">
    <source>
        <dbReference type="Proteomes" id="UP000246018"/>
    </source>
</evidence>
<protein>
    <submittedName>
        <fullName evidence="1">Cyclase</fullName>
    </submittedName>
</protein>
<accession>A0A2T8F561</accession>
<dbReference type="InterPro" id="IPR037175">
    <property type="entry name" value="KFase_sf"/>
</dbReference>
<dbReference type="GO" id="GO:0004061">
    <property type="term" value="F:arylformamidase activity"/>
    <property type="evidence" value="ECO:0007669"/>
    <property type="project" value="InterPro"/>
</dbReference>
<dbReference type="RefSeq" id="WP_116574266.1">
    <property type="nucleotide sequence ID" value="NZ_QDGZ01000012.1"/>
</dbReference>
<proteinExistence type="predicted"/>
<keyword evidence="2" id="KW-1185">Reference proteome</keyword>
<dbReference type="Proteomes" id="UP000246018">
    <property type="component" value="Unassembled WGS sequence"/>
</dbReference>
<dbReference type="PANTHER" id="PTHR31118">
    <property type="entry name" value="CYCLASE-LIKE PROTEIN 2"/>
    <property type="match status" value="1"/>
</dbReference>
<reference evidence="1 2" key="1">
    <citation type="submission" date="2018-04" db="EMBL/GenBank/DDBJ databases">
        <title>Genome of Nocardioides gansuensis WSJ-1.</title>
        <authorList>
            <person name="Wu S."/>
            <person name="Wang G."/>
        </authorList>
    </citation>
    <scope>NUCLEOTIDE SEQUENCE [LARGE SCALE GENOMIC DNA]</scope>
    <source>
        <strain evidence="1 2">WSJ-1</strain>
    </source>
</reference>
<dbReference type="PANTHER" id="PTHR31118:SF32">
    <property type="entry name" value="KYNURENINE FORMAMIDASE"/>
    <property type="match status" value="1"/>
</dbReference>
<dbReference type="Gene3D" id="3.50.30.50">
    <property type="entry name" value="Putative cyclase"/>
    <property type="match status" value="1"/>
</dbReference>
<dbReference type="SUPFAM" id="SSF102198">
    <property type="entry name" value="Putative cyclase"/>
    <property type="match status" value="1"/>
</dbReference>
<dbReference type="OrthoDB" id="7067800at2"/>
<comment type="caution">
    <text evidence="1">The sequence shown here is derived from an EMBL/GenBank/DDBJ whole genome shotgun (WGS) entry which is preliminary data.</text>
</comment>
<name>A0A2T8F561_9ACTN</name>
<dbReference type="GO" id="GO:0019441">
    <property type="term" value="P:L-tryptophan catabolic process to kynurenine"/>
    <property type="evidence" value="ECO:0007669"/>
    <property type="project" value="InterPro"/>
</dbReference>
<sequence length="216" mass="23389">MRFVELSHVIEEGMTTYPGMPGPELSPYLTFEEAADHYAPGTIFQIARITMIANTGTYLDTPAHRYADGHDLSELPLERVVDLPAVVVDVDEAGTGAEAFVDVDVAGRAILLRSGWDVHWRTERYGDPEHPHLTEDGARHLVDQGAALVGIDSVNIDSTVDGERPAHSLLLRAGIPVVEHLTGLDRLPGTGARFSAVPPRVVGMGTFTVRAYATLE</sequence>
<dbReference type="AlphaFoldDB" id="A0A2T8F561"/>
<gene>
    <name evidence="1" type="ORF">DDE18_20865</name>
</gene>